<reference evidence="1 2" key="1">
    <citation type="submission" date="2016-11" db="EMBL/GenBank/DDBJ databases">
        <authorList>
            <person name="Jaros S."/>
            <person name="Januszkiewicz K."/>
            <person name="Wedrychowicz H."/>
        </authorList>
    </citation>
    <scope>NUCLEOTIDE SEQUENCE [LARGE SCALE GENOMIC DNA]</scope>
    <source>
        <strain evidence="1 2">DSM 14809</strain>
    </source>
</reference>
<accession>A0A1M6JXI0</accession>
<dbReference type="AlphaFoldDB" id="A0A1M6JXI0"/>
<organism evidence="1 2">
    <name type="scientific">Pseudobutyrivibrio xylanivorans DSM 14809</name>
    <dbReference type="NCBI Taxonomy" id="1123012"/>
    <lineage>
        <taxon>Bacteria</taxon>
        <taxon>Bacillati</taxon>
        <taxon>Bacillota</taxon>
        <taxon>Clostridia</taxon>
        <taxon>Lachnospirales</taxon>
        <taxon>Lachnospiraceae</taxon>
        <taxon>Pseudobutyrivibrio</taxon>
    </lineage>
</organism>
<dbReference type="RefSeq" id="WP_072918973.1">
    <property type="nucleotide sequence ID" value="NZ_FQYQ01000026.1"/>
</dbReference>
<dbReference type="OrthoDB" id="2060726at2"/>
<gene>
    <name evidence="1" type="ORF">SAMN02745725_02722</name>
</gene>
<sequence length="66" mass="7670">MEVMVKGKDDKTAASEYYDLYLSIRKALREGKMEISDAEAYLAYKELLLTKKAKQLAQEMIKHIKE</sequence>
<evidence type="ECO:0000313" key="2">
    <source>
        <dbReference type="Proteomes" id="UP000184185"/>
    </source>
</evidence>
<keyword evidence="2" id="KW-1185">Reference proteome</keyword>
<protein>
    <submittedName>
        <fullName evidence="1">Uncharacterized protein</fullName>
    </submittedName>
</protein>
<proteinExistence type="predicted"/>
<name>A0A1M6JXI0_PSEXY</name>
<evidence type="ECO:0000313" key="1">
    <source>
        <dbReference type="EMBL" id="SHJ51410.1"/>
    </source>
</evidence>
<dbReference type="EMBL" id="FQYQ01000026">
    <property type="protein sequence ID" value="SHJ51410.1"/>
    <property type="molecule type" value="Genomic_DNA"/>
</dbReference>
<dbReference type="Proteomes" id="UP000184185">
    <property type="component" value="Unassembled WGS sequence"/>
</dbReference>